<evidence type="ECO:0000256" key="1">
    <source>
        <dbReference type="SAM" id="SignalP"/>
    </source>
</evidence>
<feature type="chain" id="PRO_5043617030" evidence="1">
    <location>
        <begin position="21"/>
        <end position="77"/>
    </location>
</feature>
<gene>
    <name evidence="2" type="ORF">LVIROSA_LOCUS9908</name>
</gene>
<keyword evidence="1" id="KW-0732">Signal</keyword>
<organism evidence="2 3">
    <name type="scientific">Lactuca virosa</name>
    <dbReference type="NCBI Taxonomy" id="75947"/>
    <lineage>
        <taxon>Eukaryota</taxon>
        <taxon>Viridiplantae</taxon>
        <taxon>Streptophyta</taxon>
        <taxon>Embryophyta</taxon>
        <taxon>Tracheophyta</taxon>
        <taxon>Spermatophyta</taxon>
        <taxon>Magnoliopsida</taxon>
        <taxon>eudicotyledons</taxon>
        <taxon>Gunneridae</taxon>
        <taxon>Pentapetalae</taxon>
        <taxon>asterids</taxon>
        <taxon>campanulids</taxon>
        <taxon>Asterales</taxon>
        <taxon>Asteraceae</taxon>
        <taxon>Cichorioideae</taxon>
        <taxon>Cichorieae</taxon>
        <taxon>Lactucinae</taxon>
        <taxon>Lactuca</taxon>
    </lineage>
</organism>
<proteinExistence type="predicted"/>
<evidence type="ECO:0000313" key="2">
    <source>
        <dbReference type="EMBL" id="CAH1422584.1"/>
    </source>
</evidence>
<feature type="signal peptide" evidence="1">
    <location>
        <begin position="1"/>
        <end position="20"/>
    </location>
</feature>
<sequence>MLQFIHFGFHILQYFRFLLGVTSEIISSICPKFSTPVTIESKAFSKLDATLGLIFSKLSLFCLNPNIKNVGHILSWS</sequence>
<protein>
    <submittedName>
        <fullName evidence="2">Uncharacterized protein</fullName>
    </submittedName>
</protein>
<dbReference type="AlphaFoldDB" id="A0AAU9MEP0"/>
<name>A0AAU9MEP0_9ASTR</name>
<evidence type="ECO:0000313" key="3">
    <source>
        <dbReference type="Proteomes" id="UP001157418"/>
    </source>
</evidence>
<accession>A0AAU9MEP0</accession>
<reference evidence="2 3" key="1">
    <citation type="submission" date="2022-01" db="EMBL/GenBank/DDBJ databases">
        <authorList>
            <person name="Xiong W."/>
            <person name="Schranz E."/>
        </authorList>
    </citation>
    <scope>NUCLEOTIDE SEQUENCE [LARGE SCALE GENOMIC DNA]</scope>
</reference>
<keyword evidence="3" id="KW-1185">Reference proteome</keyword>
<comment type="caution">
    <text evidence="2">The sequence shown here is derived from an EMBL/GenBank/DDBJ whole genome shotgun (WGS) entry which is preliminary data.</text>
</comment>
<dbReference type="EMBL" id="CAKMRJ010001112">
    <property type="protein sequence ID" value="CAH1422584.1"/>
    <property type="molecule type" value="Genomic_DNA"/>
</dbReference>
<dbReference type="Proteomes" id="UP001157418">
    <property type="component" value="Unassembled WGS sequence"/>
</dbReference>